<comment type="caution">
    <text evidence="2">The sequence shown here is derived from an EMBL/GenBank/DDBJ whole genome shotgun (WGS) entry which is preliminary data.</text>
</comment>
<dbReference type="VEuPathDB" id="VectorBase:HLOH_051380"/>
<protein>
    <recommendedName>
        <fullName evidence="4">Gag-like protein</fullName>
    </recommendedName>
</protein>
<organism evidence="2 3">
    <name type="scientific">Haemaphysalis longicornis</name>
    <name type="common">Bush tick</name>
    <dbReference type="NCBI Taxonomy" id="44386"/>
    <lineage>
        <taxon>Eukaryota</taxon>
        <taxon>Metazoa</taxon>
        <taxon>Ecdysozoa</taxon>
        <taxon>Arthropoda</taxon>
        <taxon>Chelicerata</taxon>
        <taxon>Arachnida</taxon>
        <taxon>Acari</taxon>
        <taxon>Parasitiformes</taxon>
        <taxon>Ixodida</taxon>
        <taxon>Ixodoidea</taxon>
        <taxon>Ixodidae</taxon>
        <taxon>Haemaphysalinae</taxon>
        <taxon>Haemaphysalis</taxon>
    </lineage>
</organism>
<keyword evidence="3" id="KW-1185">Reference proteome</keyword>
<evidence type="ECO:0000313" key="2">
    <source>
        <dbReference type="EMBL" id="KAH9379792.1"/>
    </source>
</evidence>
<proteinExistence type="predicted"/>
<sequence>MTEFIRREGEDDEVGGDSDSSNLGPVTSDTEGEEDVQRGVGRKDPDNARDMQPGEENEDAKDINKADADFMTHLLRAQNSGLGLEAAQGMLDAFQRMKGIALKRAIRATGTGARTGSPSQVDKQTPPPKALLVETTDPQAIHLKKVQEYVSRSFDPRAMGLKVTIRPRSKGFVVIANDEASLERLESDIAATPSTRALNVRQGSERRPVYKLVGVDPAVEPDTVGSRLLEQNDLEGNMEECKVLRDAVNEGGTRILLVEVSKQISRQLFNKNKIQIGWTVCALYESPNIPRCTSCARYRHFTSDCLQKEATCMHCSAPHPTKECNGTVYDCPACGDHGFSYRDHSMQSYRFPVYRQQVERATRTWV</sequence>
<feature type="compositionally biased region" description="Basic and acidic residues" evidence="1">
    <location>
        <begin position="35"/>
        <end position="49"/>
    </location>
</feature>
<evidence type="ECO:0000256" key="1">
    <source>
        <dbReference type="SAM" id="MobiDB-lite"/>
    </source>
</evidence>
<reference evidence="2 3" key="1">
    <citation type="journal article" date="2020" name="Cell">
        <title>Large-Scale Comparative Analyses of Tick Genomes Elucidate Their Genetic Diversity and Vector Capacities.</title>
        <authorList>
            <consortium name="Tick Genome and Microbiome Consortium (TIGMIC)"/>
            <person name="Jia N."/>
            <person name="Wang J."/>
            <person name="Shi W."/>
            <person name="Du L."/>
            <person name="Sun Y."/>
            <person name="Zhan W."/>
            <person name="Jiang J.F."/>
            <person name="Wang Q."/>
            <person name="Zhang B."/>
            <person name="Ji P."/>
            <person name="Bell-Sakyi L."/>
            <person name="Cui X.M."/>
            <person name="Yuan T.T."/>
            <person name="Jiang B.G."/>
            <person name="Yang W.F."/>
            <person name="Lam T.T."/>
            <person name="Chang Q.C."/>
            <person name="Ding S.J."/>
            <person name="Wang X.J."/>
            <person name="Zhu J.G."/>
            <person name="Ruan X.D."/>
            <person name="Zhao L."/>
            <person name="Wei J.T."/>
            <person name="Ye R.Z."/>
            <person name="Que T.C."/>
            <person name="Du C.H."/>
            <person name="Zhou Y.H."/>
            <person name="Cheng J.X."/>
            <person name="Dai P.F."/>
            <person name="Guo W.B."/>
            <person name="Han X.H."/>
            <person name="Huang E.J."/>
            <person name="Li L.F."/>
            <person name="Wei W."/>
            <person name="Gao Y.C."/>
            <person name="Liu J.Z."/>
            <person name="Shao H.Z."/>
            <person name="Wang X."/>
            <person name="Wang C.C."/>
            <person name="Yang T.C."/>
            <person name="Huo Q.B."/>
            <person name="Li W."/>
            <person name="Chen H.Y."/>
            <person name="Chen S.E."/>
            <person name="Zhou L.G."/>
            <person name="Ni X.B."/>
            <person name="Tian J.H."/>
            <person name="Sheng Y."/>
            <person name="Liu T."/>
            <person name="Pan Y.S."/>
            <person name="Xia L.Y."/>
            <person name="Li J."/>
            <person name="Zhao F."/>
            <person name="Cao W.C."/>
        </authorList>
    </citation>
    <scope>NUCLEOTIDE SEQUENCE [LARGE SCALE GENOMIC DNA]</scope>
    <source>
        <strain evidence="2">HaeL-2018</strain>
    </source>
</reference>
<evidence type="ECO:0000313" key="3">
    <source>
        <dbReference type="Proteomes" id="UP000821853"/>
    </source>
</evidence>
<accession>A0A9J6GYL3</accession>
<dbReference type="EMBL" id="JABSTR010000010">
    <property type="protein sequence ID" value="KAH9379792.1"/>
    <property type="molecule type" value="Genomic_DNA"/>
</dbReference>
<name>A0A9J6GYL3_HAELO</name>
<dbReference type="Proteomes" id="UP000821853">
    <property type="component" value="Chromosome 8"/>
</dbReference>
<feature type="region of interest" description="Disordered" evidence="1">
    <location>
        <begin position="1"/>
        <end position="62"/>
    </location>
</feature>
<gene>
    <name evidence="2" type="ORF">HPB48_007293</name>
</gene>
<evidence type="ECO:0008006" key="4">
    <source>
        <dbReference type="Google" id="ProtNLM"/>
    </source>
</evidence>
<dbReference type="AlphaFoldDB" id="A0A9J6GYL3"/>
<dbReference type="OrthoDB" id="6775559at2759"/>